<comment type="caution">
    <text evidence="2">The sequence shown here is derived from an EMBL/GenBank/DDBJ whole genome shotgun (WGS) entry which is preliminary data.</text>
</comment>
<accession>A0A0A2XF19</accession>
<reference evidence="2 3" key="1">
    <citation type="submission" date="2014-08" db="EMBL/GenBank/DDBJ databases">
        <title>Chaperone-usher fimbriae in a diverse selection of Gallibacterium genomes.</title>
        <authorList>
            <person name="Kudirkiene E."/>
            <person name="Bager R.J."/>
            <person name="Johnson T.J."/>
            <person name="Bojesen A.M."/>
        </authorList>
    </citation>
    <scope>NUCLEOTIDE SEQUENCE [LARGE SCALE GENOMIC DNA]</scope>
    <source>
        <strain evidence="2 3">20558/3kl.</strain>
    </source>
</reference>
<organism evidence="2 3">
    <name type="scientific">Gallibacterium anatis</name>
    <dbReference type="NCBI Taxonomy" id="750"/>
    <lineage>
        <taxon>Bacteria</taxon>
        <taxon>Pseudomonadati</taxon>
        <taxon>Pseudomonadota</taxon>
        <taxon>Gammaproteobacteria</taxon>
        <taxon>Pasteurellales</taxon>
        <taxon>Pasteurellaceae</taxon>
        <taxon>Gallibacterium</taxon>
    </lineage>
</organism>
<dbReference type="RefSeq" id="WP_039085085.1">
    <property type="nucleotide sequence ID" value="NZ_JPXS01000077.1"/>
</dbReference>
<evidence type="ECO:0000313" key="2">
    <source>
        <dbReference type="EMBL" id="KGQ29195.1"/>
    </source>
</evidence>
<gene>
    <name evidence="2" type="ORF">JP32_11750</name>
</gene>
<dbReference type="AlphaFoldDB" id="A0A0A2XF19"/>
<protein>
    <submittedName>
        <fullName evidence="2">Uncharacterized protein</fullName>
    </submittedName>
</protein>
<proteinExistence type="predicted"/>
<feature type="signal peptide" evidence="1">
    <location>
        <begin position="1"/>
        <end position="20"/>
    </location>
</feature>
<sequence>MKKITSLLALSLCITSNVFAEEWPPANETPERAAHFLEKTFEHPEKVKVGVTLFISGWNNNKKAWNEPFSYGKITAIQKNKQVKGKKCDAFTTDPSKKTAWRCLNRLLDAPRPYKDEYGTVYNQYYIRFDDPALNGGKPFKPAEIKDEFDEFVK</sequence>
<name>A0A0A2XF19_9PAST</name>
<dbReference type="EMBL" id="JPXS01000077">
    <property type="protein sequence ID" value="KGQ29195.1"/>
    <property type="molecule type" value="Genomic_DNA"/>
</dbReference>
<dbReference type="Proteomes" id="UP000030526">
    <property type="component" value="Unassembled WGS sequence"/>
</dbReference>
<evidence type="ECO:0000256" key="1">
    <source>
        <dbReference type="SAM" id="SignalP"/>
    </source>
</evidence>
<feature type="chain" id="PRO_5001997040" evidence="1">
    <location>
        <begin position="21"/>
        <end position="154"/>
    </location>
</feature>
<keyword evidence="1" id="KW-0732">Signal</keyword>
<evidence type="ECO:0000313" key="3">
    <source>
        <dbReference type="Proteomes" id="UP000030526"/>
    </source>
</evidence>